<feature type="binding site" evidence="3">
    <location>
        <position position="68"/>
    </location>
    <ligand>
        <name>a divalent metal cation</name>
        <dbReference type="ChEBI" id="CHEBI:60240"/>
    </ligand>
</feature>
<dbReference type="Proteomes" id="UP000292262">
    <property type="component" value="Unassembled WGS sequence"/>
</dbReference>
<sequence length="173" mass="20267">MNRICAYLLLFVVSMTSYGQKADSKSAFLEKWTNSKTYLLAVAERMPAEQFSFKPTEEVMDFTTQLLHIRSNMLWLGTTYFSEETFDRKAVIEFRPDTKEEILKALEEAFDRVYRYVQLTKSESFSDTVDFFAGPKSKLQILNLLQDHVTHHRGQLMIYLRLKGVQPPKYVGW</sequence>
<name>A0A4Q7PFM0_9FLAO</name>
<dbReference type="RefSeq" id="WP_130284996.1">
    <property type="nucleotide sequence ID" value="NZ_SGXE01000001.1"/>
</dbReference>
<dbReference type="InterPro" id="IPR034660">
    <property type="entry name" value="DinB/YfiT-like"/>
</dbReference>
<proteinExistence type="inferred from homology"/>
<evidence type="ECO:0000313" key="5">
    <source>
        <dbReference type="Proteomes" id="UP000292262"/>
    </source>
</evidence>
<dbReference type="InterPro" id="IPR007837">
    <property type="entry name" value="DinB"/>
</dbReference>
<dbReference type="EMBL" id="SGXE01000001">
    <property type="protein sequence ID" value="RZS99135.1"/>
    <property type="molecule type" value="Genomic_DNA"/>
</dbReference>
<organism evidence="4 5">
    <name type="scientific">Aquimarina brevivitae</name>
    <dbReference type="NCBI Taxonomy" id="323412"/>
    <lineage>
        <taxon>Bacteria</taxon>
        <taxon>Pseudomonadati</taxon>
        <taxon>Bacteroidota</taxon>
        <taxon>Flavobacteriia</taxon>
        <taxon>Flavobacteriales</taxon>
        <taxon>Flavobacteriaceae</taxon>
        <taxon>Aquimarina</taxon>
    </lineage>
</organism>
<dbReference type="AlphaFoldDB" id="A0A4Q7PFM0"/>
<feature type="binding site" evidence="3">
    <location>
        <position position="152"/>
    </location>
    <ligand>
        <name>a divalent metal cation</name>
        <dbReference type="ChEBI" id="CHEBI:60240"/>
    </ligand>
</feature>
<evidence type="ECO:0000313" key="4">
    <source>
        <dbReference type="EMBL" id="RZS99135.1"/>
    </source>
</evidence>
<evidence type="ECO:0000256" key="1">
    <source>
        <dbReference type="ARBA" id="ARBA00008635"/>
    </source>
</evidence>
<protein>
    <submittedName>
        <fullName evidence="4">Putative damage-inducible protein DinB</fullName>
    </submittedName>
</protein>
<evidence type="ECO:0000256" key="2">
    <source>
        <dbReference type="ARBA" id="ARBA00022723"/>
    </source>
</evidence>
<gene>
    <name evidence="4" type="ORF">EV197_0342</name>
</gene>
<keyword evidence="5" id="KW-1185">Reference proteome</keyword>
<dbReference type="Gene3D" id="1.20.120.450">
    <property type="entry name" value="dinb family like domain"/>
    <property type="match status" value="1"/>
</dbReference>
<accession>A0A4Q7PFM0</accession>
<evidence type="ECO:0000256" key="3">
    <source>
        <dbReference type="PIRSR" id="PIRSR607837-1"/>
    </source>
</evidence>
<dbReference type="Pfam" id="PF05163">
    <property type="entry name" value="DinB"/>
    <property type="match status" value="1"/>
</dbReference>
<comment type="caution">
    <text evidence="4">The sequence shown here is derived from an EMBL/GenBank/DDBJ whole genome shotgun (WGS) entry which is preliminary data.</text>
</comment>
<dbReference type="OrthoDB" id="119432at2"/>
<dbReference type="SUPFAM" id="SSF109854">
    <property type="entry name" value="DinB/YfiT-like putative metalloenzymes"/>
    <property type="match status" value="1"/>
</dbReference>
<feature type="binding site" evidence="3">
    <location>
        <position position="148"/>
    </location>
    <ligand>
        <name>a divalent metal cation</name>
        <dbReference type="ChEBI" id="CHEBI:60240"/>
    </ligand>
</feature>
<dbReference type="GO" id="GO:0046872">
    <property type="term" value="F:metal ion binding"/>
    <property type="evidence" value="ECO:0007669"/>
    <property type="project" value="UniProtKB-KW"/>
</dbReference>
<keyword evidence="2 3" id="KW-0479">Metal-binding</keyword>
<reference evidence="4 5" key="1">
    <citation type="submission" date="2019-02" db="EMBL/GenBank/DDBJ databases">
        <title>Genomic Encyclopedia of Type Strains, Phase IV (KMG-IV): sequencing the most valuable type-strain genomes for metagenomic binning, comparative biology and taxonomic classification.</title>
        <authorList>
            <person name="Goeker M."/>
        </authorList>
    </citation>
    <scope>NUCLEOTIDE SEQUENCE [LARGE SCALE GENOMIC DNA]</scope>
    <source>
        <strain evidence="4 5">DSM 17196</strain>
    </source>
</reference>
<comment type="similarity">
    <text evidence="1">Belongs to the DinB family.</text>
</comment>